<evidence type="ECO:0000256" key="3">
    <source>
        <dbReference type="ARBA" id="ARBA00013308"/>
    </source>
</evidence>
<dbReference type="PANTHER" id="PTHR23389">
    <property type="entry name" value="CHROMOSOME TRANSMISSION FIDELITY FACTOR 18"/>
    <property type="match status" value="1"/>
</dbReference>
<sequence length="673" mass="76880">MMEEKRKIPDEVRKRVEELRKEIEYHNYRYYVLNDPVISDYEYDQLVKELIELERKYPELITPDSPTQRVGAEWVGEFPKVEHKIPMLSLDNTYSYDEIREFDNRVRRELGISNVEYVVEPKIDGVAVKLVYEDGRLKVGATRGNGVIGEDITNNIKTIRTVPLRLLREDIREIEVRGEVYMPKEAFKQLNKEREEQGLTLFANPRNAAAGTLKLLDPKEVARRKLDICIHSLGYAEPSLGDNHYGVLQRLSELGFKVIPYFKLCEGVDEVIAYCDEWADKRDEQPFEMDGMVIKVNTVAYQRRLGATSKAPRWAIAYKFPAQLARTKLRKIILQVGRTGVVTPVAVLEPVFIYGTTVTRATLHNADEIKRKDIREGDWVFVTKGGEIIPEVVKPIPELRTGEEKVFEMPKNCPVCGSPLIRYPGEVAYRCENIRCTAQVKGRIVHFASRNAMDIRGLGERTVNLFVDNGLLEDFGDIYYLRYEDIVRFEGFGDKSARNLLENIEQSKDCELFRLIFGIGISNVGLYTAKLLARYFHSIDALMGAKFDDLISIESIGPVVAQSIINYFKNTENLKVLDKLRRAGVRMEEEVEEVAEQPLKGLTFVFTGALKDFSREEAKEIVEKLGGKVSSSVSKKTDYVVVGENPGSKYQKALSLGVKIIDEEEFKKMIGRE</sequence>
<feature type="domain" description="BRCT" evidence="16">
    <location>
        <begin position="594"/>
        <end position="673"/>
    </location>
</feature>
<feature type="active site" description="N6-AMP-lysine intermediate" evidence="14">
    <location>
        <position position="122"/>
    </location>
</feature>
<dbReference type="SUPFAM" id="SSF50249">
    <property type="entry name" value="Nucleic acid-binding proteins"/>
    <property type="match status" value="1"/>
</dbReference>
<reference evidence="18" key="1">
    <citation type="submission" date="2017-07" db="EMBL/GenBank/DDBJ databases">
        <title>Novel pathways for hydrocarbon cycling and metabolic interdependencies in hydrothermal sediment communities.</title>
        <authorList>
            <person name="Dombrowski N."/>
            <person name="Seitz K."/>
            <person name="Teske A."/>
            <person name="Baker B."/>
        </authorList>
    </citation>
    <scope>NUCLEOTIDE SEQUENCE [LARGE SCALE GENOMIC DNA]</scope>
</reference>
<dbReference type="Gene3D" id="3.30.470.30">
    <property type="entry name" value="DNA ligase/mRNA capping enzyme"/>
    <property type="match status" value="1"/>
</dbReference>
<dbReference type="Gene3D" id="6.20.10.30">
    <property type="match status" value="1"/>
</dbReference>
<feature type="binding site" evidence="14">
    <location>
        <position position="120"/>
    </location>
    <ligand>
        <name>NAD(+)</name>
        <dbReference type="ChEBI" id="CHEBI:57540"/>
    </ligand>
</feature>
<dbReference type="Gene3D" id="1.10.150.20">
    <property type="entry name" value="5' to 3' exonuclease, C-terminal subdomain"/>
    <property type="match status" value="2"/>
</dbReference>
<dbReference type="HAMAP" id="MF_01588">
    <property type="entry name" value="DNA_ligase_A"/>
    <property type="match status" value="1"/>
</dbReference>
<feature type="binding site" evidence="14">
    <location>
        <position position="295"/>
    </location>
    <ligand>
        <name>NAD(+)</name>
        <dbReference type="ChEBI" id="CHEBI:57540"/>
    </ligand>
</feature>
<keyword evidence="10 14" id="KW-0520">NAD</keyword>
<dbReference type="FunFam" id="1.10.150.20:FF:000007">
    <property type="entry name" value="DNA ligase"/>
    <property type="match status" value="1"/>
</dbReference>
<feature type="binding site" evidence="14">
    <location>
        <begin position="89"/>
        <end position="90"/>
    </location>
    <ligand>
        <name>NAD(+)</name>
        <dbReference type="ChEBI" id="CHEBI:57540"/>
    </ligand>
</feature>
<dbReference type="SMART" id="SM00278">
    <property type="entry name" value="HhH1"/>
    <property type="match status" value="3"/>
</dbReference>
<dbReference type="EC" id="6.5.1.2" evidence="2 14"/>
<dbReference type="PROSITE" id="PS50172">
    <property type="entry name" value="BRCT"/>
    <property type="match status" value="1"/>
</dbReference>
<dbReference type="SUPFAM" id="SSF47781">
    <property type="entry name" value="RuvA domain 2-like"/>
    <property type="match status" value="1"/>
</dbReference>
<dbReference type="Pfam" id="PF00533">
    <property type="entry name" value="BRCT"/>
    <property type="match status" value="1"/>
</dbReference>
<dbReference type="InterPro" id="IPR036420">
    <property type="entry name" value="BRCT_dom_sf"/>
</dbReference>
<dbReference type="InterPro" id="IPR041663">
    <property type="entry name" value="DisA/LigA_HHH"/>
</dbReference>
<dbReference type="GO" id="GO:0006281">
    <property type="term" value="P:DNA repair"/>
    <property type="evidence" value="ECO:0007669"/>
    <property type="project" value="UniProtKB-KW"/>
</dbReference>
<comment type="caution">
    <text evidence="17">The sequence shown here is derived from an EMBL/GenBank/DDBJ whole genome shotgun (WGS) entry which is preliminary data.</text>
</comment>
<gene>
    <name evidence="14" type="primary">ligA</name>
    <name evidence="17" type="ORF">CGW93_00060</name>
</gene>
<dbReference type="Gene3D" id="3.40.50.10190">
    <property type="entry name" value="BRCT domain"/>
    <property type="match status" value="1"/>
</dbReference>
<evidence type="ECO:0000256" key="13">
    <source>
        <dbReference type="ARBA" id="ARBA00060881"/>
    </source>
</evidence>
<keyword evidence="9 14" id="KW-0460">Magnesium</keyword>
<dbReference type="InterPro" id="IPR003583">
    <property type="entry name" value="Hlx-hairpin-Hlx_DNA-bd_motif"/>
</dbReference>
<dbReference type="InterPro" id="IPR018239">
    <property type="entry name" value="DNA_ligase_AS"/>
</dbReference>
<dbReference type="FunFam" id="1.10.287.610:FF:000002">
    <property type="entry name" value="DNA ligase"/>
    <property type="match status" value="1"/>
</dbReference>
<evidence type="ECO:0000259" key="16">
    <source>
        <dbReference type="PROSITE" id="PS50172"/>
    </source>
</evidence>
<dbReference type="Pfam" id="PF01653">
    <property type="entry name" value="DNA_ligase_aden"/>
    <property type="match status" value="1"/>
</dbReference>
<dbReference type="GO" id="GO:0006260">
    <property type="term" value="P:DNA replication"/>
    <property type="evidence" value="ECO:0007669"/>
    <property type="project" value="UniProtKB-KW"/>
</dbReference>
<feature type="binding site" evidence="14">
    <location>
        <position position="319"/>
    </location>
    <ligand>
        <name>NAD(+)</name>
        <dbReference type="ChEBI" id="CHEBI:57540"/>
    </ligand>
</feature>
<dbReference type="CDD" id="cd17748">
    <property type="entry name" value="BRCT_DNA_ligase_like"/>
    <property type="match status" value="1"/>
</dbReference>
<dbReference type="EMBL" id="NMUJ01000001">
    <property type="protein sequence ID" value="OYV03598.1"/>
    <property type="molecule type" value="Genomic_DNA"/>
</dbReference>
<dbReference type="Gene3D" id="2.40.50.140">
    <property type="entry name" value="Nucleic acid-binding proteins"/>
    <property type="match status" value="1"/>
</dbReference>
<name>A0A257LV85_UNCW3</name>
<dbReference type="Pfam" id="PF22745">
    <property type="entry name" value="Nlig-Ia"/>
    <property type="match status" value="1"/>
</dbReference>
<dbReference type="GO" id="GO:0003677">
    <property type="term" value="F:DNA binding"/>
    <property type="evidence" value="ECO:0007669"/>
    <property type="project" value="InterPro"/>
</dbReference>
<comment type="catalytic activity">
    <reaction evidence="12 14 15">
        <text>NAD(+) + (deoxyribonucleotide)n-3'-hydroxyl + 5'-phospho-(deoxyribonucleotide)m = (deoxyribonucleotide)n+m + AMP + beta-nicotinamide D-nucleotide.</text>
        <dbReference type="EC" id="6.5.1.2"/>
    </reaction>
</comment>
<keyword evidence="4 14" id="KW-0436">Ligase</keyword>
<evidence type="ECO:0000313" key="17">
    <source>
        <dbReference type="EMBL" id="OYV03598.1"/>
    </source>
</evidence>
<dbReference type="PROSITE" id="PS01056">
    <property type="entry name" value="DNA_LIGASE_N2"/>
    <property type="match status" value="1"/>
</dbReference>
<dbReference type="SUPFAM" id="SSF52113">
    <property type="entry name" value="BRCT domain"/>
    <property type="match status" value="1"/>
</dbReference>
<dbReference type="GO" id="GO:0005829">
    <property type="term" value="C:cytosol"/>
    <property type="evidence" value="ECO:0007669"/>
    <property type="project" value="TreeGrafter"/>
</dbReference>
<dbReference type="PANTHER" id="PTHR23389:SF9">
    <property type="entry name" value="DNA LIGASE"/>
    <property type="match status" value="1"/>
</dbReference>
<feature type="binding site" evidence="14">
    <location>
        <position position="431"/>
    </location>
    <ligand>
        <name>Zn(2+)</name>
        <dbReference type="ChEBI" id="CHEBI:29105"/>
    </ligand>
</feature>
<evidence type="ECO:0000256" key="15">
    <source>
        <dbReference type="RuleBase" id="RU000618"/>
    </source>
</evidence>
<dbReference type="Pfam" id="PF12826">
    <property type="entry name" value="HHH_2"/>
    <property type="match status" value="1"/>
</dbReference>
<evidence type="ECO:0000313" key="18">
    <source>
        <dbReference type="Proteomes" id="UP000216312"/>
    </source>
</evidence>
<keyword evidence="11 14" id="KW-0234">DNA repair</keyword>
<evidence type="ECO:0000256" key="8">
    <source>
        <dbReference type="ARBA" id="ARBA00022833"/>
    </source>
</evidence>
<dbReference type="GO" id="GO:0046872">
    <property type="term" value="F:metal ion binding"/>
    <property type="evidence" value="ECO:0007669"/>
    <property type="project" value="UniProtKB-KW"/>
</dbReference>
<comment type="cofactor">
    <cofactor evidence="14">
        <name>Mg(2+)</name>
        <dbReference type="ChEBI" id="CHEBI:18420"/>
    </cofactor>
    <cofactor evidence="14">
        <name>Mn(2+)</name>
        <dbReference type="ChEBI" id="CHEBI:29035"/>
    </cofactor>
</comment>
<evidence type="ECO:0000256" key="4">
    <source>
        <dbReference type="ARBA" id="ARBA00022598"/>
    </source>
</evidence>
<evidence type="ECO:0000256" key="9">
    <source>
        <dbReference type="ARBA" id="ARBA00022842"/>
    </source>
</evidence>
<feature type="binding site" evidence="14">
    <location>
        <position position="416"/>
    </location>
    <ligand>
        <name>Zn(2+)</name>
        <dbReference type="ChEBI" id="CHEBI:29105"/>
    </ligand>
</feature>
<dbReference type="AlphaFoldDB" id="A0A257LV85"/>
<dbReference type="InterPro" id="IPR033136">
    <property type="entry name" value="DNA_ligase_CS"/>
</dbReference>
<evidence type="ECO:0000256" key="7">
    <source>
        <dbReference type="ARBA" id="ARBA00022763"/>
    </source>
</evidence>
<dbReference type="CDD" id="cd00114">
    <property type="entry name" value="LIGANc"/>
    <property type="match status" value="1"/>
</dbReference>
<comment type="function">
    <text evidence="1 14">DNA ligase that catalyzes the formation of phosphodiester linkages between 5'-phosphoryl and 3'-hydroxyl groups in double-stranded DNA using NAD as a coenzyme and as the energy source for the reaction. It is essential for DNA replication and repair of damaged DNA.</text>
</comment>
<dbReference type="Pfam" id="PF03120">
    <property type="entry name" value="OB_DNA_ligase"/>
    <property type="match status" value="1"/>
</dbReference>
<dbReference type="InterPro" id="IPR004149">
    <property type="entry name" value="Znf_DNAligase_C4"/>
</dbReference>
<evidence type="ECO:0000256" key="14">
    <source>
        <dbReference type="HAMAP-Rule" id="MF_01588"/>
    </source>
</evidence>
<keyword evidence="5 14" id="KW-0235">DNA replication</keyword>
<dbReference type="InterPro" id="IPR013840">
    <property type="entry name" value="DNAligase_N"/>
</dbReference>
<evidence type="ECO:0000256" key="1">
    <source>
        <dbReference type="ARBA" id="ARBA00004067"/>
    </source>
</evidence>
<dbReference type="InterPro" id="IPR013839">
    <property type="entry name" value="DNAligase_adenylation"/>
</dbReference>
<dbReference type="SMART" id="SM00292">
    <property type="entry name" value="BRCT"/>
    <property type="match status" value="1"/>
</dbReference>
<dbReference type="FunFam" id="3.40.50.10190:FF:000054">
    <property type="entry name" value="DNA ligase"/>
    <property type="match status" value="1"/>
</dbReference>
<keyword evidence="8 14" id="KW-0862">Zinc</keyword>
<dbReference type="InterPro" id="IPR004150">
    <property type="entry name" value="NAD_DNA_ligase_OB"/>
</dbReference>
<feature type="binding site" evidence="14">
    <location>
        <position position="143"/>
    </location>
    <ligand>
        <name>NAD(+)</name>
        <dbReference type="ChEBI" id="CHEBI:57540"/>
    </ligand>
</feature>
<keyword evidence="7 14" id="KW-0227">DNA damage</keyword>
<dbReference type="PROSITE" id="PS01055">
    <property type="entry name" value="DNA_LIGASE_N1"/>
    <property type="match status" value="1"/>
</dbReference>
<organism evidence="17 18">
    <name type="scientific">candidate division WOR-3 bacterium 4484_18</name>
    <dbReference type="NCBI Taxonomy" id="2020626"/>
    <lineage>
        <taxon>Bacteria</taxon>
        <taxon>Bacteria division WOR-3</taxon>
    </lineage>
</organism>
<dbReference type="FunFam" id="2.40.50.140:FF:000012">
    <property type="entry name" value="DNA ligase"/>
    <property type="match status" value="1"/>
</dbReference>
<evidence type="ECO:0000256" key="2">
    <source>
        <dbReference type="ARBA" id="ARBA00012722"/>
    </source>
</evidence>
<feature type="binding site" evidence="14">
    <location>
        <begin position="40"/>
        <end position="44"/>
    </location>
    <ligand>
        <name>NAD(+)</name>
        <dbReference type="ChEBI" id="CHEBI:57540"/>
    </ligand>
</feature>
<evidence type="ECO:0000256" key="10">
    <source>
        <dbReference type="ARBA" id="ARBA00023027"/>
    </source>
</evidence>
<proteinExistence type="inferred from homology"/>
<feature type="binding site" evidence="14">
    <location>
        <position position="179"/>
    </location>
    <ligand>
        <name>NAD(+)</name>
        <dbReference type="ChEBI" id="CHEBI:57540"/>
    </ligand>
</feature>
<dbReference type="FunFam" id="1.10.150.20:FF:000006">
    <property type="entry name" value="DNA ligase"/>
    <property type="match status" value="1"/>
</dbReference>
<dbReference type="SMART" id="SM00532">
    <property type="entry name" value="LIGANc"/>
    <property type="match status" value="1"/>
</dbReference>
<feature type="binding site" evidence="14">
    <location>
        <position position="413"/>
    </location>
    <ligand>
        <name>Zn(2+)</name>
        <dbReference type="ChEBI" id="CHEBI:29105"/>
    </ligand>
</feature>
<dbReference type="Gene3D" id="1.10.287.610">
    <property type="entry name" value="Helix hairpin bin"/>
    <property type="match status" value="1"/>
</dbReference>
<accession>A0A257LV85</accession>
<keyword evidence="14" id="KW-0464">Manganese</keyword>
<keyword evidence="6 14" id="KW-0479">Metal-binding</keyword>
<evidence type="ECO:0000256" key="12">
    <source>
        <dbReference type="ARBA" id="ARBA00034005"/>
    </source>
</evidence>
<evidence type="ECO:0000256" key="5">
    <source>
        <dbReference type="ARBA" id="ARBA00022705"/>
    </source>
</evidence>
<protein>
    <recommendedName>
        <fullName evidence="3 14">DNA ligase</fullName>
        <ecNumber evidence="2 14">6.5.1.2</ecNumber>
    </recommendedName>
    <alternativeName>
        <fullName evidence="14">Polydeoxyribonucleotide synthase [NAD(+)]</fullName>
    </alternativeName>
</protein>
<dbReference type="InterPro" id="IPR001679">
    <property type="entry name" value="DNA_ligase"/>
</dbReference>
<evidence type="ECO:0000256" key="11">
    <source>
        <dbReference type="ARBA" id="ARBA00023204"/>
    </source>
</evidence>
<evidence type="ECO:0000256" key="6">
    <source>
        <dbReference type="ARBA" id="ARBA00022723"/>
    </source>
</evidence>
<dbReference type="Proteomes" id="UP000216312">
    <property type="component" value="Unassembled WGS sequence"/>
</dbReference>
<dbReference type="NCBIfam" id="NF005932">
    <property type="entry name" value="PRK07956.1"/>
    <property type="match status" value="1"/>
</dbReference>
<dbReference type="InterPro" id="IPR001357">
    <property type="entry name" value="BRCT_dom"/>
</dbReference>
<dbReference type="SUPFAM" id="SSF56091">
    <property type="entry name" value="DNA ligase/mRNA capping enzyme, catalytic domain"/>
    <property type="match status" value="1"/>
</dbReference>
<dbReference type="FunFam" id="3.30.470.30:FF:000001">
    <property type="entry name" value="DNA ligase"/>
    <property type="match status" value="1"/>
</dbReference>
<dbReference type="InterPro" id="IPR010994">
    <property type="entry name" value="RuvA_2-like"/>
</dbReference>
<dbReference type="PIRSF" id="PIRSF001604">
    <property type="entry name" value="LigA"/>
    <property type="match status" value="1"/>
</dbReference>
<feature type="binding site" evidence="14">
    <location>
        <position position="436"/>
    </location>
    <ligand>
        <name>Zn(2+)</name>
        <dbReference type="ChEBI" id="CHEBI:29105"/>
    </ligand>
</feature>
<dbReference type="InterPro" id="IPR012340">
    <property type="entry name" value="NA-bd_OB-fold"/>
</dbReference>
<dbReference type="NCBIfam" id="TIGR00575">
    <property type="entry name" value="dnlj"/>
    <property type="match status" value="1"/>
</dbReference>
<dbReference type="GO" id="GO:0003911">
    <property type="term" value="F:DNA ligase (NAD+) activity"/>
    <property type="evidence" value="ECO:0007669"/>
    <property type="project" value="UniProtKB-UniRule"/>
</dbReference>
<dbReference type="Pfam" id="PF03119">
    <property type="entry name" value="DNA_ligase_ZBD"/>
    <property type="match status" value="1"/>
</dbReference>
<comment type="similarity">
    <text evidence="13 14">Belongs to the NAD-dependent DNA ligase family. LigA subfamily.</text>
</comment>